<dbReference type="Proteomes" id="UP001396898">
    <property type="component" value="Unassembled WGS sequence"/>
</dbReference>
<feature type="domain" description="Amidohydrolase-related" evidence="1">
    <location>
        <begin position="74"/>
        <end position="357"/>
    </location>
</feature>
<dbReference type="SUPFAM" id="SSF51556">
    <property type="entry name" value="Metallo-dependent hydrolases"/>
    <property type="match status" value="1"/>
</dbReference>
<evidence type="ECO:0000259" key="1">
    <source>
        <dbReference type="Pfam" id="PF04909"/>
    </source>
</evidence>
<dbReference type="EMBL" id="JAQQWI010000008">
    <property type="protein sequence ID" value="KAK8023371.1"/>
    <property type="molecule type" value="Genomic_DNA"/>
</dbReference>
<evidence type="ECO:0000313" key="2">
    <source>
        <dbReference type="EMBL" id="KAK8023371.1"/>
    </source>
</evidence>
<accession>A0ABR1RZL8</accession>
<gene>
    <name evidence="2" type="ORF">PG991_006610</name>
</gene>
<organism evidence="2 3">
    <name type="scientific">Apiospora marii</name>
    <dbReference type="NCBI Taxonomy" id="335849"/>
    <lineage>
        <taxon>Eukaryota</taxon>
        <taxon>Fungi</taxon>
        <taxon>Dikarya</taxon>
        <taxon>Ascomycota</taxon>
        <taxon>Pezizomycotina</taxon>
        <taxon>Sordariomycetes</taxon>
        <taxon>Xylariomycetidae</taxon>
        <taxon>Amphisphaeriales</taxon>
        <taxon>Apiosporaceae</taxon>
        <taxon>Apiospora</taxon>
    </lineage>
</organism>
<dbReference type="InterPro" id="IPR032466">
    <property type="entry name" value="Metal_Hydrolase"/>
</dbReference>
<evidence type="ECO:0000313" key="3">
    <source>
        <dbReference type="Proteomes" id="UP001396898"/>
    </source>
</evidence>
<dbReference type="Gene3D" id="3.20.20.140">
    <property type="entry name" value="Metal-dependent hydrolases"/>
    <property type="match status" value="1"/>
</dbReference>
<dbReference type="InterPro" id="IPR052358">
    <property type="entry name" value="Aro_Compnd_Degr_Hydrolases"/>
</dbReference>
<dbReference type="GO" id="GO:0016787">
    <property type="term" value="F:hydrolase activity"/>
    <property type="evidence" value="ECO:0007669"/>
    <property type="project" value="UniProtKB-KW"/>
</dbReference>
<reference evidence="2 3" key="1">
    <citation type="submission" date="2023-01" db="EMBL/GenBank/DDBJ databases">
        <title>Analysis of 21 Apiospora genomes using comparative genomics revels a genus with tremendous synthesis potential of carbohydrate active enzymes and secondary metabolites.</title>
        <authorList>
            <person name="Sorensen T."/>
        </authorList>
    </citation>
    <scope>NUCLEOTIDE SEQUENCE [LARGE SCALE GENOMIC DNA]</scope>
    <source>
        <strain evidence="2 3">CBS 20057</strain>
    </source>
</reference>
<dbReference type="PANTHER" id="PTHR35563">
    <property type="entry name" value="BARREL METAL-DEPENDENT HYDROLASE, PUTATIVE (AFU_ORTHOLOGUE AFUA_1G16240)-RELATED"/>
    <property type="match status" value="1"/>
</dbReference>
<name>A0ABR1RZL8_9PEZI</name>
<keyword evidence="2" id="KW-0378">Hydrolase</keyword>
<sequence length="368" mass="40687">MTSPRAARHLRFIQHALLYTTKCIRVFLFRLTSLRPFSSLGLLGPSPSPSTPASPSLKKLHDDFRALIPRGSWDSHMHVLDPRFPLDPSAVYKPAHFHTSQDARTFERDVAGLDGVVIVQPSIYGHDNACTLSALKAMGGPERARAVVSFDPETVERSTLQEWHALGVRGVRLNLQSGGAAPPAIKELEATIRKYADAVRPLGWVLQIYASLPTIAKLEPLLLAGAEQLGVRICIDHMGHPNLKASDSPYTETGDPYTIPGFASLVRLLESGNTWTKLSAAYRFSASEDGFSDAAPVAKELLRVAGRNRVVFATDWPHTRFEGLDIRPWIRTVLLDLCQRDEALIERVFRDNAEELWSPAESRLAAES</sequence>
<comment type="caution">
    <text evidence="2">The sequence shown here is derived from an EMBL/GenBank/DDBJ whole genome shotgun (WGS) entry which is preliminary data.</text>
</comment>
<dbReference type="Pfam" id="PF04909">
    <property type="entry name" value="Amidohydro_2"/>
    <property type="match status" value="1"/>
</dbReference>
<dbReference type="InterPro" id="IPR006680">
    <property type="entry name" value="Amidohydro-rel"/>
</dbReference>
<keyword evidence="3" id="KW-1185">Reference proteome</keyword>
<proteinExistence type="predicted"/>
<dbReference type="PANTHER" id="PTHR35563:SF2">
    <property type="entry name" value="BARREL METAL-DEPENDENT HYDROLASE, PUTATIVE (AFU_ORTHOLOGUE AFUA_1G16240)-RELATED"/>
    <property type="match status" value="1"/>
</dbReference>
<protein>
    <submittedName>
        <fullName evidence="2">TIM barrel metal-dependent hydrolase</fullName>
    </submittedName>
</protein>